<dbReference type="CDD" id="cd00683">
    <property type="entry name" value="Trans_IPPS_HH"/>
    <property type="match status" value="1"/>
</dbReference>
<dbReference type="Pfam" id="PF00494">
    <property type="entry name" value="SQS_PSY"/>
    <property type="match status" value="1"/>
</dbReference>
<proteinExistence type="predicted"/>
<evidence type="ECO:0000256" key="1">
    <source>
        <dbReference type="ARBA" id="ARBA00022679"/>
    </source>
</evidence>
<dbReference type="GO" id="GO:0051996">
    <property type="term" value="F:squalene synthase [NAD(P)H] activity"/>
    <property type="evidence" value="ECO:0007669"/>
    <property type="project" value="InterPro"/>
</dbReference>
<dbReference type="KEGG" id="nti:DNFV4_01883"/>
<sequence>MTPAEAQAYCTTLTKRSGSNFYYSFFFLPRERREAMYTVYAFCKEVDSAVDEPPAGSNPQEELRRWRQELTAAYQGQPTHPVTISLSAQARLFDIPQELCEELINGVEMDLSMTRYQTFTDLYQYCYRVASVVGLICLRIFGARSPKATAYAIDLGLAFQLTNILRDLGVDARNGRIYLPLEDLARFAYTEEDLLAERMTPAFHALMRFECERAREFYAKARQTLEELPASDRQLLTVAEIMRGVYSRILMRIESSNYQVFGPRIRLSSPHRLGVAAAIWLRSRLRSRLLSQASA</sequence>
<dbReference type="PROSITE" id="PS01044">
    <property type="entry name" value="SQUALEN_PHYTOEN_SYN_1"/>
    <property type="match status" value="1"/>
</dbReference>
<keyword evidence="1" id="KW-0808">Transferase</keyword>
<accession>A0AA86MYN6</accession>
<protein>
    <submittedName>
        <fullName evidence="2">Phytoene synthase</fullName>
    </submittedName>
</protein>
<name>A0AA86MYN6_9BACT</name>
<dbReference type="AlphaFoldDB" id="A0AA86MYN6"/>
<dbReference type="InterPro" id="IPR033904">
    <property type="entry name" value="Trans_IPPS_HH"/>
</dbReference>
<keyword evidence="3" id="KW-1185">Reference proteome</keyword>
<dbReference type="PROSITE" id="PS01045">
    <property type="entry name" value="SQUALEN_PHYTOEN_SYN_2"/>
    <property type="match status" value="1"/>
</dbReference>
<organism evidence="2 3">
    <name type="scientific">Nitrospira tepida</name>
    <dbReference type="NCBI Taxonomy" id="2973512"/>
    <lineage>
        <taxon>Bacteria</taxon>
        <taxon>Pseudomonadati</taxon>
        <taxon>Nitrospirota</taxon>
        <taxon>Nitrospiria</taxon>
        <taxon>Nitrospirales</taxon>
        <taxon>Nitrospiraceae</taxon>
        <taxon>Nitrospira</taxon>
    </lineage>
</organism>
<dbReference type="InterPro" id="IPR019845">
    <property type="entry name" value="Squalene/phytoene_synthase_CS"/>
</dbReference>
<dbReference type="SUPFAM" id="SSF48576">
    <property type="entry name" value="Terpenoid synthases"/>
    <property type="match status" value="1"/>
</dbReference>
<dbReference type="PANTHER" id="PTHR31480">
    <property type="entry name" value="BIFUNCTIONAL LYCOPENE CYCLASE/PHYTOENE SYNTHASE"/>
    <property type="match status" value="1"/>
</dbReference>
<dbReference type="InterPro" id="IPR017828">
    <property type="entry name" value="SQ_synth_HpnD-like"/>
</dbReference>
<dbReference type="InterPro" id="IPR008949">
    <property type="entry name" value="Isoprenoid_synthase_dom_sf"/>
</dbReference>
<evidence type="ECO:0000313" key="3">
    <source>
        <dbReference type="Proteomes" id="UP001179121"/>
    </source>
</evidence>
<dbReference type="NCBIfam" id="TIGR03465">
    <property type="entry name" value="HpnD"/>
    <property type="match status" value="1"/>
</dbReference>
<evidence type="ECO:0000313" key="2">
    <source>
        <dbReference type="EMBL" id="CAI4031460.1"/>
    </source>
</evidence>
<dbReference type="Proteomes" id="UP001179121">
    <property type="component" value="Chromosome"/>
</dbReference>
<dbReference type="Gene3D" id="1.10.600.10">
    <property type="entry name" value="Farnesyl Diphosphate Synthase"/>
    <property type="match status" value="1"/>
</dbReference>
<dbReference type="RefSeq" id="WP_289268373.1">
    <property type="nucleotide sequence ID" value="NZ_OX365700.1"/>
</dbReference>
<reference evidence="2" key="1">
    <citation type="submission" date="2022-10" db="EMBL/GenBank/DDBJ databases">
        <authorList>
            <person name="Koch H."/>
        </authorList>
    </citation>
    <scope>NUCLEOTIDE SEQUENCE</scope>
    <source>
        <strain evidence="2">DNF</strain>
    </source>
</reference>
<dbReference type="InterPro" id="IPR002060">
    <property type="entry name" value="Squ/phyt_synthse"/>
</dbReference>
<dbReference type="GO" id="GO:0016117">
    <property type="term" value="P:carotenoid biosynthetic process"/>
    <property type="evidence" value="ECO:0007669"/>
    <property type="project" value="InterPro"/>
</dbReference>
<dbReference type="EMBL" id="OX365700">
    <property type="protein sequence ID" value="CAI4031460.1"/>
    <property type="molecule type" value="Genomic_DNA"/>
</dbReference>
<gene>
    <name evidence="2" type="ORF">DNFV4_01883</name>
</gene>